<dbReference type="AlphaFoldDB" id="A0A7Z0HY79"/>
<proteinExistence type="predicted"/>
<reference evidence="2 3" key="1">
    <citation type="journal article" date="2000" name="Arch. Microbiol.">
        <title>Rhodobaca bogoriensis gen. nov. and sp. nov., an alkaliphilic purple nonsulfur bacterium from African Rift Valley soda lakes.</title>
        <authorList>
            <person name="Milford A.D."/>
            <person name="Achenbach L.A."/>
            <person name="Jung D.O."/>
            <person name="Madigan M.T."/>
        </authorList>
    </citation>
    <scope>NUCLEOTIDE SEQUENCE [LARGE SCALE GENOMIC DNA]</scope>
    <source>
        <strain evidence="2 3">2376</strain>
    </source>
</reference>
<feature type="region of interest" description="Disordered" evidence="1">
    <location>
        <begin position="1"/>
        <end position="23"/>
    </location>
</feature>
<dbReference type="EMBL" id="JACBXS010000006">
    <property type="protein sequence ID" value="NYS24242.1"/>
    <property type="molecule type" value="Genomic_DNA"/>
</dbReference>
<dbReference type="Pfam" id="PF06080">
    <property type="entry name" value="DUF938"/>
    <property type="match status" value="1"/>
</dbReference>
<organism evidence="2 3">
    <name type="scientific">Rhabdonatronobacter sediminivivens</name>
    <dbReference type="NCBI Taxonomy" id="2743469"/>
    <lineage>
        <taxon>Bacteria</taxon>
        <taxon>Pseudomonadati</taxon>
        <taxon>Pseudomonadota</taxon>
        <taxon>Alphaproteobacteria</taxon>
        <taxon>Rhodobacterales</taxon>
        <taxon>Paracoccaceae</taxon>
        <taxon>Rhabdonatronobacter</taxon>
    </lineage>
</organism>
<dbReference type="InterPro" id="IPR029063">
    <property type="entry name" value="SAM-dependent_MTases_sf"/>
</dbReference>
<name>A0A7Z0HY79_9RHOB</name>
<sequence>MSRKLDLPDSNAPSPDGLPFAPSAARNAQPIGDVLARHFPATGRVLELASGTGQHAVAFAARFPGLIWQPTDLAADRLATIAARAARAALPNLRAPVALDACAPGWGAGWAGQDAVVLVNLLHLISDPAAATLLAEAPHALARGGCLCLYGPFRQEGRLVSAGDRAFDAHLRAQDPAIGYKDVAWVEAQLHAGGLGPVERTAMPAGNLMLVARHPD</sequence>
<keyword evidence="3" id="KW-1185">Reference proteome</keyword>
<comment type="caution">
    <text evidence="2">The sequence shown here is derived from an EMBL/GenBank/DDBJ whole genome shotgun (WGS) entry which is preliminary data.</text>
</comment>
<dbReference type="InterPro" id="IPR010342">
    <property type="entry name" value="DUF938"/>
</dbReference>
<evidence type="ECO:0000256" key="1">
    <source>
        <dbReference type="SAM" id="MobiDB-lite"/>
    </source>
</evidence>
<dbReference type="Gene3D" id="3.40.50.150">
    <property type="entry name" value="Vaccinia Virus protein VP39"/>
    <property type="match status" value="1"/>
</dbReference>
<dbReference type="SUPFAM" id="SSF53335">
    <property type="entry name" value="S-adenosyl-L-methionine-dependent methyltransferases"/>
    <property type="match status" value="1"/>
</dbReference>
<gene>
    <name evidence="2" type="ORF">HUK65_04485</name>
</gene>
<dbReference type="Proteomes" id="UP000529417">
    <property type="component" value="Unassembled WGS sequence"/>
</dbReference>
<dbReference type="PANTHER" id="PTHR20974:SF0">
    <property type="entry name" value="UPF0585 PROTEIN CG18661"/>
    <property type="match status" value="1"/>
</dbReference>
<evidence type="ECO:0000313" key="3">
    <source>
        <dbReference type="Proteomes" id="UP000529417"/>
    </source>
</evidence>
<protein>
    <submittedName>
        <fullName evidence="2">DUF938 domain-containing protein</fullName>
    </submittedName>
</protein>
<dbReference type="RefSeq" id="WP_179904946.1">
    <property type="nucleotide sequence ID" value="NZ_JACBXS010000006.1"/>
</dbReference>
<dbReference type="PANTHER" id="PTHR20974">
    <property type="entry name" value="UPF0585 PROTEIN CG18661"/>
    <property type="match status" value="1"/>
</dbReference>
<accession>A0A7Z0HY79</accession>
<evidence type="ECO:0000313" key="2">
    <source>
        <dbReference type="EMBL" id="NYS24242.1"/>
    </source>
</evidence>